<dbReference type="Proteomes" id="UP001322138">
    <property type="component" value="Unassembled WGS sequence"/>
</dbReference>
<evidence type="ECO:0000256" key="1">
    <source>
        <dbReference type="SAM" id="MobiDB-lite"/>
    </source>
</evidence>
<accession>A0ABR0FMN8</accession>
<organism evidence="2 3">
    <name type="scientific">Podospora bellae-mahoneyi</name>
    <dbReference type="NCBI Taxonomy" id="2093777"/>
    <lineage>
        <taxon>Eukaryota</taxon>
        <taxon>Fungi</taxon>
        <taxon>Dikarya</taxon>
        <taxon>Ascomycota</taxon>
        <taxon>Pezizomycotina</taxon>
        <taxon>Sordariomycetes</taxon>
        <taxon>Sordariomycetidae</taxon>
        <taxon>Sordariales</taxon>
        <taxon>Podosporaceae</taxon>
        <taxon>Podospora</taxon>
    </lineage>
</organism>
<evidence type="ECO:0000313" key="2">
    <source>
        <dbReference type="EMBL" id="KAK4644047.1"/>
    </source>
</evidence>
<name>A0ABR0FMN8_9PEZI</name>
<dbReference type="RefSeq" id="XP_062733023.1">
    <property type="nucleotide sequence ID" value="XM_062877286.1"/>
</dbReference>
<comment type="caution">
    <text evidence="2">The sequence shown here is derived from an EMBL/GenBank/DDBJ whole genome shotgun (WGS) entry which is preliminary data.</text>
</comment>
<keyword evidence="3" id="KW-1185">Reference proteome</keyword>
<protein>
    <submittedName>
        <fullName evidence="2">Uncharacterized protein</fullName>
    </submittedName>
</protein>
<feature type="compositionally biased region" description="Polar residues" evidence="1">
    <location>
        <begin position="109"/>
        <end position="119"/>
    </location>
</feature>
<feature type="compositionally biased region" description="Polar residues" evidence="1">
    <location>
        <begin position="7"/>
        <end position="22"/>
    </location>
</feature>
<feature type="compositionally biased region" description="Low complexity" evidence="1">
    <location>
        <begin position="44"/>
        <end position="68"/>
    </location>
</feature>
<dbReference type="GeneID" id="87896768"/>
<sequence length="154" mass="16377">MVHKLSLKSSTPLMTSPQTDVTMSRHKVSHHRKQPVHPPAQHKSYTTTMSSSSSNPNTSSTNQPTENPGLISSHAEYIKGAAESAIGDISGSHAWKTSGEQDKAHARASLNQATQNRDPATSGYGKVEEVAGKLTGCEGMRREGAASASKPNQE</sequence>
<feature type="compositionally biased region" description="Basic residues" evidence="1">
    <location>
        <begin position="24"/>
        <end position="35"/>
    </location>
</feature>
<evidence type="ECO:0000313" key="3">
    <source>
        <dbReference type="Proteomes" id="UP001322138"/>
    </source>
</evidence>
<dbReference type="EMBL" id="JAFFGZ010000005">
    <property type="protein sequence ID" value="KAK4644047.1"/>
    <property type="molecule type" value="Genomic_DNA"/>
</dbReference>
<feature type="region of interest" description="Disordered" evidence="1">
    <location>
        <begin position="91"/>
        <end position="127"/>
    </location>
</feature>
<gene>
    <name evidence="2" type="ORF">QC761_301300</name>
</gene>
<feature type="region of interest" description="Disordered" evidence="1">
    <location>
        <begin position="135"/>
        <end position="154"/>
    </location>
</feature>
<proteinExistence type="predicted"/>
<feature type="region of interest" description="Disordered" evidence="1">
    <location>
        <begin position="1"/>
        <end position="76"/>
    </location>
</feature>
<reference evidence="2 3" key="1">
    <citation type="journal article" date="2023" name="bioRxiv">
        <title>High-quality genome assemblies of four members of thePodospora anserinaspecies complex.</title>
        <authorList>
            <person name="Ament-Velasquez S.L."/>
            <person name="Vogan A.A."/>
            <person name="Wallerman O."/>
            <person name="Hartmann F."/>
            <person name="Gautier V."/>
            <person name="Silar P."/>
            <person name="Giraud T."/>
            <person name="Johannesson H."/>
        </authorList>
    </citation>
    <scope>NUCLEOTIDE SEQUENCE [LARGE SCALE GENOMIC DNA]</scope>
    <source>
        <strain evidence="2 3">CBS 112042</strain>
    </source>
</reference>